<reference evidence="2 3" key="1">
    <citation type="submission" date="2018-09" db="EMBL/GenBank/DDBJ databases">
        <title>Genome sequence and characterization of the bcs clusters for the production of nanocellulose from the low pH resistant strain Komagataeibacter medellinensis ID13488.</title>
        <authorList>
            <person name="Hernandez-Arriaga A.M."/>
            <person name="Del Cerro C."/>
            <person name="Urbina L."/>
            <person name="Eceiza A."/>
            <person name="Retegi A."/>
            <person name="Prieto M.A."/>
        </authorList>
    </citation>
    <scope>NUCLEOTIDE SEQUENCE [LARGE SCALE GENOMIC DNA]</scope>
    <source>
        <strain evidence="2 3">ID13488</strain>
    </source>
</reference>
<accession>A0ABQ6VW68</accession>
<comment type="caution">
    <text evidence="2">The sequence shown here is derived from an EMBL/GenBank/DDBJ whole genome shotgun (WGS) entry which is preliminary data.</text>
</comment>
<keyword evidence="3" id="KW-1185">Reference proteome</keyword>
<organism evidence="2 3">
    <name type="scientific">Komagataeibacter medellinensis</name>
    <dbReference type="NCBI Taxonomy" id="1177712"/>
    <lineage>
        <taxon>Bacteria</taxon>
        <taxon>Pseudomonadati</taxon>
        <taxon>Pseudomonadota</taxon>
        <taxon>Alphaproteobacteria</taxon>
        <taxon>Acetobacterales</taxon>
        <taxon>Acetobacteraceae</taxon>
        <taxon>Komagataeibacter</taxon>
    </lineage>
</organism>
<keyword evidence="1" id="KW-1133">Transmembrane helix</keyword>
<sequence length="59" mass="6523">MRVYAQAEKRASIFLIACGWLVAPVIMITILIVVGNGPVGRIQRFLIVGIMSVRVIRRG</sequence>
<dbReference type="EMBL" id="QYAZ01000002">
    <property type="protein sequence ID" value="KAB8122393.1"/>
    <property type="molecule type" value="Genomic_DNA"/>
</dbReference>
<proteinExistence type="predicted"/>
<keyword evidence="1" id="KW-0812">Transmembrane</keyword>
<protein>
    <submittedName>
        <fullName evidence="2">Uncharacterized protein</fullName>
    </submittedName>
</protein>
<evidence type="ECO:0000313" key="2">
    <source>
        <dbReference type="EMBL" id="KAB8122393.1"/>
    </source>
</evidence>
<dbReference type="Proteomes" id="UP000427842">
    <property type="component" value="Unassembled WGS sequence"/>
</dbReference>
<keyword evidence="1" id="KW-0472">Membrane</keyword>
<feature type="transmembrane region" description="Helical" evidence="1">
    <location>
        <begin position="12"/>
        <end position="34"/>
    </location>
</feature>
<evidence type="ECO:0000256" key="1">
    <source>
        <dbReference type="SAM" id="Phobius"/>
    </source>
</evidence>
<evidence type="ECO:0000313" key="3">
    <source>
        <dbReference type="Proteomes" id="UP000427842"/>
    </source>
</evidence>
<name>A0ABQ6VW68_9PROT</name>
<gene>
    <name evidence="2" type="ORF">D3W54_14445</name>
</gene>
<dbReference type="RefSeq" id="WP_153472289.1">
    <property type="nucleotide sequence ID" value="NZ_QYAZ01000002.1"/>
</dbReference>